<evidence type="ECO:0000313" key="1">
    <source>
        <dbReference type="EMBL" id="MCO1658888.1"/>
    </source>
</evidence>
<organism evidence="1 2">
    <name type="scientific">Pseudonocardia humida</name>
    <dbReference type="NCBI Taxonomy" id="2800819"/>
    <lineage>
        <taxon>Bacteria</taxon>
        <taxon>Bacillati</taxon>
        <taxon>Actinomycetota</taxon>
        <taxon>Actinomycetes</taxon>
        <taxon>Pseudonocardiales</taxon>
        <taxon>Pseudonocardiaceae</taxon>
        <taxon>Pseudonocardia</taxon>
    </lineage>
</organism>
<comment type="caution">
    <text evidence="1">The sequence shown here is derived from an EMBL/GenBank/DDBJ whole genome shotgun (WGS) entry which is preliminary data.</text>
</comment>
<dbReference type="Proteomes" id="UP001165283">
    <property type="component" value="Unassembled WGS sequence"/>
</dbReference>
<evidence type="ECO:0000313" key="2">
    <source>
        <dbReference type="Proteomes" id="UP001165283"/>
    </source>
</evidence>
<name>A0ABT1A793_9PSEU</name>
<gene>
    <name evidence="1" type="ORF">KDL28_27845</name>
</gene>
<reference evidence="1" key="1">
    <citation type="submission" date="2021-04" db="EMBL/GenBank/DDBJ databases">
        <title>Pseudonocardia sp. nov., isolated from sandy soil of mangrove forest.</title>
        <authorList>
            <person name="Zan Z."/>
            <person name="Huang R."/>
            <person name="Liu W."/>
        </authorList>
    </citation>
    <scope>NUCLEOTIDE SEQUENCE</scope>
    <source>
        <strain evidence="1">S2-4</strain>
    </source>
</reference>
<keyword evidence="2" id="KW-1185">Reference proteome</keyword>
<dbReference type="RefSeq" id="WP_252443327.1">
    <property type="nucleotide sequence ID" value="NZ_JAGSOV010000060.1"/>
</dbReference>
<protein>
    <submittedName>
        <fullName evidence="1">XRE family transcriptional regulator</fullName>
    </submittedName>
</protein>
<accession>A0ABT1A793</accession>
<dbReference type="Gene3D" id="1.25.40.10">
    <property type="entry name" value="Tetratricopeptide repeat domain"/>
    <property type="match status" value="1"/>
</dbReference>
<sequence>MLTNERLAALMTEAGFLDRAGTVGRKSFARAVTNSATARAAGRSYSHTYVSRWIDGTVPRDQDTRNAIREALGDRLGRVVALDELGFPTAGAISPDAGLAYPDEPSESAGTVAQLFDADLTGVAQLVQAPPNLAAGTDAAMAWLVGAQRPLAEPASRTRIGVADVERLRTMRESFDRLDSTFGGGHARTALVQYLRTELPGLLRAGGSADVRRALYAGASESTQLAAWMAYDAGLHGLAQRYFIQALGLADAAEDRLLAASILDAMSHQAAFLGRYRDAANLARAAQLGTKAAGVSILTAHFHVMEARALARTGDSAECDRAMAAAVEHFERHTPGDGPGWISYFDAAELAAELGHCHRDLGRSDRAIAYATKALASASGDYARSDFFVAMVLADAHLDEGDVEEGCRVAGKAIEVGESLSSARCRSYVDEFKQRLRKHKASSSVREFVGGVRESRLWAPVGQ</sequence>
<dbReference type="SUPFAM" id="SSF48452">
    <property type="entry name" value="TPR-like"/>
    <property type="match status" value="1"/>
</dbReference>
<dbReference type="EMBL" id="JAGSOV010000060">
    <property type="protein sequence ID" value="MCO1658888.1"/>
    <property type="molecule type" value="Genomic_DNA"/>
</dbReference>
<dbReference type="InterPro" id="IPR011990">
    <property type="entry name" value="TPR-like_helical_dom_sf"/>
</dbReference>
<proteinExistence type="predicted"/>